<evidence type="ECO:0000256" key="7">
    <source>
        <dbReference type="ARBA" id="ARBA00022722"/>
    </source>
</evidence>
<keyword evidence="11" id="KW-0378">Hydrolase</keyword>
<dbReference type="Pfam" id="PF00910">
    <property type="entry name" value="RNA_helicase"/>
    <property type="match status" value="1"/>
</dbReference>
<evidence type="ECO:0000256" key="3">
    <source>
        <dbReference type="ARBA" id="ARBA00008545"/>
    </source>
</evidence>
<evidence type="ECO:0000256" key="16">
    <source>
        <dbReference type="ARBA" id="ARBA00032243"/>
    </source>
</evidence>
<dbReference type="GO" id="GO:0004519">
    <property type="term" value="F:endonuclease activity"/>
    <property type="evidence" value="ECO:0007669"/>
    <property type="project" value="UniProtKB-KW"/>
</dbReference>
<evidence type="ECO:0000256" key="8">
    <source>
        <dbReference type="ARBA" id="ARBA00022723"/>
    </source>
</evidence>
<keyword evidence="14" id="KW-0511">Multifunctional enzyme</keyword>
<keyword evidence="5" id="KW-0548">Nucleotidyltransferase</keyword>
<comment type="subcellular location">
    <subcellularLocation>
        <location evidence="2">Host nucleus</location>
    </subcellularLocation>
</comment>
<dbReference type="GO" id="GO:0003723">
    <property type="term" value="F:RNA binding"/>
    <property type="evidence" value="ECO:0007669"/>
    <property type="project" value="InterPro"/>
</dbReference>
<dbReference type="SUPFAM" id="SSF52540">
    <property type="entry name" value="P-loop containing nucleoside triphosphate hydrolases"/>
    <property type="match status" value="1"/>
</dbReference>
<dbReference type="GO" id="GO:0000166">
    <property type="term" value="F:nucleotide binding"/>
    <property type="evidence" value="ECO:0007669"/>
    <property type="project" value="UniProtKB-KW"/>
</dbReference>
<evidence type="ECO:0000256" key="15">
    <source>
        <dbReference type="ARBA" id="ARBA00030754"/>
    </source>
</evidence>
<organism evidence="19">
    <name type="scientific">uncultured virus</name>
    <dbReference type="NCBI Taxonomy" id="340016"/>
    <lineage>
        <taxon>Viruses</taxon>
        <taxon>environmental samples</taxon>
    </lineage>
</organism>
<dbReference type="PROSITE" id="PS52020">
    <property type="entry name" value="CRESS_DNA_REP"/>
    <property type="match status" value="1"/>
</dbReference>
<dbReference type="GO" id="GO:0016779">
    <property type="term" value="F:nucleotidyltransferase activity"/>
    <property type="evidence" value="ECO:0007669"/>
    <property type="project" value="UniProtKB-KW"/>
</dbReference>
<keyword evidence="13" id="KW-0238">DNA-binding</keyword>
<dbReference type="Gene3D" id="3.40.50.300">
    <property type="entry name" value="P-loop containing nucleotide triphosphate hydrolases"/>
    <property type="match status" value="1"/>
</dbReference>
<evidence type="ECO:0000256" key="2">
    <source>
        <dbReference type="ARBA" id="ARBA00004147"/>
    </source>
</evidence>
<keyword evidence="12" id="KW-0190">Covalent protein-DNA linkage</keyword>
<dbReference type="GO" id="GO:0003677">
    <property type="term" value="F:DNA binding"/>
    <property type="evidence" value="ECO:0007669"/>
    <property type="project" value="UniProtKB-KW"/>
</dbReference>
<evidence type="ECO:0000313" key="19">
    <source>
        <dbReference type="EMBL" id="AUM61950.1"/>
    </source>
</evidence>
<evidence type="ECO:0000256" key="10">
    <source>
        <dbReference type="ARBA" id="ARBA00022759"/>
    </source>
</evidence>
<keyword evidence="6" id="KW-0235">DNA replication</keyword>
<evidence type="ECO:0000256" key="14">
    <source>
        <dbReference type="ARBA" id="ARBA00023268"/>
    </source>
</evidence>
<dbReference type="GO" id="GO:0046872">
    <property type="term" value="F:metal ion binding"/>
    <property type="evidence" value="ECO:0007669"/>
    <property type="project" value="UniProtKB-KW"/>
</dbReference>
<dbReference type="EMBL" id="KY487941">
    <property type="protein sequence ID" value="AUM61950.1"/>
    <property type="molecule type" value="Genomic_DNA"/>
</dbReference>
<accession>A0A2K9LT27</accession>
<dbReference type="GO" id="GO:0006260">
    <property type="term" value="P:DNA replication"/>
    <property type="evidence" value="ECO:0007669"/>
    <property type="project" value="UniProtKB-KW"/>
</dbReference>
<dbReference type="InterPro" id="IPR000605">
    <property type="entry name" value="Helicase_SF3_ssDNA/RNA_vir"/>
</dbReference>
<keyword evidence="10" id="KW-0255">Endonuclease</keyword>
<comment type="similarity">
    <text evidence="3">Belongs to the nanoviruses/circoviruses replication-associated protein family.</text>
</comment>
<comment type="cofactor">
    <cofactor evidence="1">
        <name>Mn(2+)</name>
        <dbReference type="ChEBI" id="CHEBI:29035"/>
    </cofactor>
</comment>
<proteinExistence type="inferred from homology"/>
<keyword evidence="7" id="KW-0540">Nuclease</keyword>
<feature type="domain" description="CRESS-DNA virus Rep endonuclease" evidence="18">
    <location>
        <begin position="6"/>
        <end position="109"/>
    </location>
</feature>
<keyword evidence="8" id="KW-0479">Metal-binding</keyword>
<dbReference type="GO" id="GO:0003724">
    <property type="term" value="F:RNA helicase activity"/>
    <property type="evidence" value="ECO:0007669"/>
    <property type="project" value="InterPro"/>
</dbReference>
<dbReference type="InterPro" id="IPR049912">
    <property type="entry name" value="CRESS_DNA_REP"/>
</dbReference>
<reference evidence="19" key="1">
    <citation type="submission" date="2017-01" db="EMBL/GenBank/DDBJ databases">
        <title>High-throughput sequencing uncovers low homogeneity in the biogeography of single-stranded DNA viruses.</title>
        <authorList>
            <person name="Pearson V.M."/>
            <person name="Rokyta D.R."/>
        </authorList>
    </citation>
    <scope>NUCLEOTIDE SEQUENCE</scope>
</reference>
<name>A0A2K9LT27_9VIRU</name>
<keyword evidence="4" id="KW-0808">Transferase</keyword>
<dbReference type="GO" id="GO:0016787">
    <property type="term" value="F:hydrolase activity"/>
    <property type="evidence" value="ECO:0007669"/>
    <property type="project" value="UniProtKB-KW"/>
</dbReference>
<dbReference type="InterPro" id="IPR027417">
    <property type="entry name" value="P-loop_NTPase"/>
</dbReference>
<dbReference type="Gene3D" id="3.40.1310.20">
    <property type="match status" value="1"/>
</dbReference>
<evidence type="ECO:0000256" key="5">
    <source>
        <dbReference type="ARBA" id="ARBA00022695"/>
    </source>
</evidence>
<dbReference type="GO" id="GO:0042025">
    <property type="term" value="C:host cell nucleus"/>
    <property type="evidence" value="ECO:0007669"/>
    <property type="project" value="UniProtKB-SubCell"/>
</dbReference>
<protein>
    <recommendedName>
        <fullName evidence="15">ATP-dependent helicase Rep</fullName>
    </recommendedName>
    <alternativeName>
        <fullName evidence="16">RepP</fullName>
    </alternativeName>
</protein>
<evidence type="ECO:0000256" key="6">
    <source>
        <dbReference type="ARBA" id="ARBA00022705"/>
    </source>
</evidence>
<evidence type="ECO:0000259" key="18">
    <source>
        <dbReference type="PROSITE" id="PS52020"/>
    </source>
</evidence>
<sequence length="330" mass="38657">MKRKRESPRSNFCFTFNNYTNLGEEALKTWLTENCKYAIFGHEIAPTTGTPHLQGYFSLQKQSRTTTIQKKLTGLGIDLALIYAKGNAQSNRAYCIKADPNSFFELGQIKSQDQGSRNDLNEVVDFIKKDVKTIEELASTFPTQYIKFNRGLKDFKSIMDKKALSKERDVTVSVFYGEGGTGKTQYAISLCEKFGISYYILSSPDSNTVWWDFYDGEKALIIDDFYGWIKPHELFRICDRYKYKVPFKGGFFHAQWLYVFITSNQEPKHFYKDEVFKRLDETAYFRRLHNIYLWEYWDDEKTACCPLIKEKDERPIYQKMLDSFKSSGKL</sequence>
<evidence type="ECO:0000256" key="4">
    <source>
        <dbReference type="ARBA" id="ARBA00022679"/>
    </source>
</evidence>
<evidence type="ECO:0000256" key="12">
    <source>
        <dbReference type="ARBA" id="ARBA00023124"/>
    </source>
</evidence>
<evidence type="ECO:0000256" key="9">
    <source>
        <dbReference type="ARBA" id="ARBA00022741"/>
    </source>
</evidence>
<comment type="catalytic activity">
    <reaction evidence="17">
        <text>ATP + H2O = ADP + phosphate + H(+)</text>
        <dbReference type="Rhea" id="RHEA:13065"/>
        <dbReference type="ChEBI" id="CHEBI:15377"/>
        <dbReference type="ChEBI" id="CHEBI:15378"/>
        <dbReference type="ChEBI" id="CHEBI:30616"/>
        <dbReference type="ChEBI" id="CHEBI:43474"/>
        <dbReference type="ChEBI" id="CHEBI:456216"/>
    </reaction>
</comment>
<dbReference type="Pfam" id="PF02407">
    <property type="entry name" value="Viral_Rep"/>
    <property type="match status" value="1"/>
</dbReference>
<evidence type="ECO:0000256" key="1">
    <source>
        <dbReference type="ARBA" id="ARBA00001936"/>
    </source>
</evidence>
<keyword evidence="9" id="KW-0547">Nucleotide-binding</keyword>
<evidence type="ECO:0000256" key="11">
    <source>
        <dbReference type="ARBA" id="ARBA00022801"/>
    </source>
</evidence>
<gene>
    <name evidence="19" type="primary">Rep</name>
</gene>
<evidence type="ECO:0000256" key="17">
    <source>
        <dbReference type="ARBA" id="ARBA00049360"/>
    </source>
</evidence>
<evidence type="ECO:0000256" key="13">
    <source>
        <dbReference type="ARBA" id="ARBA00023125"/>
    </source>
</evidence>